<reference evidence="4" key="2">
    <citation type="journal article" date="2018" name="Plant J.">
        <title>The Sorghum bicolor reference genome: improved assembly, gene annotations, a transcriptome atlas, and signatures of genome organization.</title>
        <authorList>
            <person name="McCormick R.F."/>
            <person name="Truong S.K."/>
            <person name="Sreedasyam A."/>
            <person name="Jenkins J."/>
            <person name="Shu S."/>
            <person name="Sims D."/>
            <person name="Kennedy M."/>
            <person name="Amirebrahimi M."/>
            <person name="Weers B.D."/>
            <person name="McKinley B."/>
            <person name="Mattison A."/>
            <person name="Morishige D.T."/>
            <person name="Grimwood J."/>
            <person name="Schmutz J."/>
            <person name="Mullet J.E."/>
        </authorList>
    </citation>
    <scope>NUCLEOTIDE SEQUENCE [LARGE SCALE GENOMIC DNA]</scope>
    <source>
        <strain evidence="4">cv. BTx623</strain>
    </source>
</reference>
<name>A0A1B6Q8U6_SORBI</name>
<dbReference type="InterPro" id="IPR013087">
    <property type="entry name" value="Znf_C2H2_type"/>
</dbReference>
<dbReference type="PROSITE" id="PS00028">
    <property type="entry name" value="ZINC_FINGER_C2H2_1"/>
    <property type="match status" value="1"/>
</dbReference>
<accession>A0A1B6Q8U6</accession>
<keyword evidence="1" id="KW-0863">Zinc-finger</keyword>
<keyword evidence="4" id="KW-1185">Reference proteome</keyword>
<dbReference type="InterPro" id="IPR036236">
    <property type="entry name" value="Znf_C2H2_sf"/>
</dbReference>
<keyword evidence="1" id="KW-0862">Zinc</keyword>
<protein>
    <recommendedName>
        <fullName evidence="2">C2H2-type domain-containing protein</fullName>
    </recommendedName>
</protein>
<dbReference type="FunCoup" id="A0A1B6Q8U6">
    <property type="interactions" value="817"/>
</dbReference>
<sequence length="240" mass="26663">MDSHEDIKLLDSEPFISPLHEALRGTTAMPVIGSALPNQPIVHTPQEPTNISMNDSLIYPYQVTEPASLPTLYEYTTATSEEPNISGPFHSKFSASSSSNNHNAFMSERDFLTTPVSDNLSISEPMRIKSMDPPPLTSLVEGNPLVVLHAHFSTVDGVDLGPVFEQPTQVPRELPMLTSEVSGAYGNFMQRMSCSTMKTERGRREYVCKICSKKYFSSQAYGGHMRHHIKDKNKESKSRA</sequence>
<dbReference type="InParanoid" id="A0A1B6Q8U6"/>
<dbReference type="SUPFAM" id="SSF57667">
    <property type="entry name" value="beta-beta-alpha zinc fingers"/>
    <property type="match status" value="1"/>
</dbReference>
<feature type="domain" description="C2H2-type" evidence="2">
    <location>
        <begin position="206"/>
        <end position="233"/>
    </location>
</feature>
<dbReference type="GO" id="GO:0008270">
    <property type="term" value="F:zinc ion binding"/>
    <property type="evidence" value="ECO:0007669"/>
    <property type="project" value="UniProtKB-KW"/>
</dbReference>
<gene>
    <name evidence="3" type="ORF">SORBI_3002G026700</name>
</gene>
<organism evidence="3 4">
    <name type="scientific">Sorghum bicolor</name>
    <name type="common">Sorghum</name>
    <name type="synonym">Sorghum vulgare</name>
    <dbReference type="NCBI Taxonomy" id="4558"/>
    <lineage>
        <taxon>Eukaryota</taxon>
        <taxon>Viridiplantae</taxon>
        <taxon>Streptophyta</taxon>
        <taxon>Embryophyta</taxon>
        <taxon>Tracheophyta</taxon>
        <taxon>Spermatophyta</taxon>
        <taxon>Magnoliopsida</taxon>
        <taxon>Liliopsida</taxon>
        <taxon>Poales</taxon>
        <taxon>Poaceae</taxon>
        <taxon>PACMAD clade</taxon>
        <taxon>Panicoideae</taxon>
        <taxon>Andropogonodae</taxon>
        <taxon>Andropogoneae</taxon>
        <taxon>Sorghinae</taxon>
        <taxon>Sorghum</taxon>
    </lineage>
</organism>
<evidence type="ECO:0000313" key="4">
    <source>
        <dbReference type="Proteomes" id="UP000000768"/>
    </source>
</evidence>
<reference evidence="3 4" key="1">
    <citation type="journal article" date="2009" name="Nature">
        <title>The Sorghum bicolor genome and the diversification of grasses.</title>
        <authorList>
            <person name="Paterson A.H."/>
            <person name="Bowers J.E."/>
            <person name="Bruggmann R."/>
            <person name="Dubchak I."/>
            <person name="Grimwood J."/>
            <person name="Gundlach H."/>
            <person name="Haberer G."/>
            <person name="Hellsten U."/>
            <person name="Mitros T."/>
            <person name="Poliakov A."/>
            <person name="Schmutz J."/>
            <person name="Spannagl M."/>
            <person name="Tang H."/>
            <person name="Wang X."/>
            <person name="Wicker T."/>
            <person name="Bharti A.K."/>
            <person name="Chapman J."/>
            <person name="Feltus F.A."/>
            <person name="Gowik U."/>
            <person name="Grigoriev I.V."/>
            <person name="Lyons E."/>
            <person name="Maher C.A."/>
            <person name="Martis M."/>
            <person name="Narechania A."/>
            <person name="Otillar R.P."/>
            <person name="Penning B.W."/>
            <person name="Salamov A.A."/>
            <person name="Wang Y."/>
            <person name="Zhang L."/>
            <person name="Carpita N.C."/>
            <person name="Freeling M."/>
            <person name="Gingle A.R."/>
            <person name="Hash C.T."/>
            <person name="Keller B."/>
            <person name="Klein P."/>
            <person name="Kresovich S."/>
            <person name="McCann M.C."/>
            <person name="Ming R."/>
            <person name="Peterson D.G."/>
            <person name="Mehboob-ur-Rahman"/>
            <person name="Ware D."/>
            <person name="Westhoff P."/>
            <person name="Mayer K.F."/>
            <person name="Messing J."/>
            <person name="Rokhsar D.S."/>
        </authorList>
    </citation>
    <scope>NUCLEOTIDE SEQUENCE [LARGE SCALE GENOMIC DNA]</scope>
    <source>
        <strain evidence="4">cv. BTx623</strain>
    </source>
</reference>
<dbReference type="AlphaFoldDB" id="A0A1B6Q8U6"/>
<dbReference type="Gramene" id="KXG34348">
    <property type="protein sequence ID" value="KXG34348"/>
    <property type="gene ID" value="SORBI_3002G026700"/>
</dbReference>
<dbReference type="Proteomes" id="UP000000768">
    <property type="component" value="Chromosome 2"/>
</dbReference>
<dbReference type="EMBL" id="CM000761">
    <property type="protein sequence ID" value="KXG34348.2"/>
    <property type="molecule type" value="Genomic_DNA"/>
</dbReference>
<evidence type="ECO:0000256" key="1">
    <source>
        <dbReference type="PROSITE-ProRule" id="PRU00042"/>
    </source>
</evidence>
<dbReference type="PROSITE" id="PS50157">
    <property type="entry name" value="ZINC_FINGER_C2H2_2"/>
    <property type="match status" value="1"/>
</dbReference>
<keyword evidence="1" id="KW-0479">Metal-binding</keyword>
<dbReference type="OMA" id="ISEPMRI"/>
<evidence type="ECO:0000259" key="2">
    <source>
        <dbReference type="PROSITE" id="PS50157"/>
    </source>
</evidence>
<proteinExistence type="predicted"/>
<evidence type="ECO:0000313" key="3">
    <source>
        <dbReference type="EMBL" id="KXG34348.2"/>
    </source>
</evidence>